<dbReference type="InterPro" id="IPR003439">
    <property type="entry name" value="ABC_transporter-like_ATP-bd"/>
</dbReference>
<dbReference type="SMART" id="SM00382">
    <property type="entry name" value="AAA"/>
    <property type="match status" value="2"/>
</dbReference>
<dbReference type="EMBL" id="CABVHP010000020">
    <property type="protein sequence ID" value="VVO31003.1"/>
    <property type="molecule type" value="Genomic_DNA"/>
</dbReference>
<evidence type="ECO:0000313" key="5">
    <source>
        <dbReference type="EMBL" id="VVO31003.1"/>
    </source>
</evidence>
<sequence length="488" mass="54906">MSLVKIEGVSLCFNEKMLFSNLNFSINSGDKIGIIGDNGSGKSSLLRTIAKSLDEHDGNITHSRGMRCHYVQQGFPELWSKLIASEILESCLSEPLAEKWKADYVFELCAFPKEYRSLSFDQLSGGWKKILMIGRAVLLEPDLLLLDEPTNHLDQIHIANLIRLLGDSGLLSTYVVVSHNRDFLDAVTRSTLILHHKKFSYFNFSFTRARELFLEQERSIACSRTEAINEIQRLKKSAQFQRQLGVNNYSDTALQKAKKIEKKIKMLEAVVPEKQAFRKKEVGLDVEEFHAKKILQIENLNLYSGEGRLLFSIKSLVIERGDRLVISGVNGSGKSTLLKAIIDNIDPGIKIGPSVKVGVLDQELSSLPLDSEILEFIATLFQLDQQQAINKLASAGFCFLDSQKTIGQISHGERTRLALLTLRLSCPNFLILDEPTNHLDITSQELLEIEMQRLNPAAIIVSHDTRFVKRTGNRFFNISDGALIELFN</sequence>
<dbReference type="InterPro" id="IPR027417">
    <property type="entry name" value="P-loop_NTPase"/>
</dbReference>
<evidence type="ECO:0000313" key="6">
    <source>
        <dbReference type="Proteomes" id="UP000326557"/>
    </source>
</evidence>
<dbReference type="GO" id="GO:0016887">
    <property type="term" value="F:ATP hydrolysis activity"/>
    <property type="evidence" value="ECO:0007669"/>
    <property type="project" value="InterPro"/>
</dbReference>
<keyword evidence="3 5" id="KW-0067">ATP-binding</keyword>
<proteinExistence type="predicted"/>
<evidence type="ECO:0000256" key="2">
    <source>
        <dbReference type="ARBA" id="ARBA00022741"/>
    </source>
</evidence>
<keyword evidence="1" id="KW-0677">Repeat</keyword>
<accession>A0A5E7EZU4</accession>
<keyword evidence="2" id="KW-0547">Nucleotide-binding</keyword>
<dbReference type="PROSITE" id="PS50893">
    <property type="entry name" value="ABC_TRANSPORTER_2"/>
    <property type="match status" value="2"/>
</dbReference>
<dbReference type="InterPro" id="IPR003593">
    <property type="entry name" value="AAA+_ATPase"/>
</dbReference>
<dbReference type="OrthoDB" id="9808609at2"/>
<gene>
    <name evidence="5" type="primary">ybiT_2</name>
    <name evidence="5" type="ORF">PS704_05007</name>
</gene>
<dbReference type="GO" id="GO:0005524">
    <property type="term" value="F:ATP binding"/>
    <property type="evidence" value="ECO:0007669"/>
    <property type="project" value="UniProtKB-KW"/>
</dbReference>
<protein>
    <submittedName>
        <fullName evidence="5">Putative ABC transporter ATP-binding protein YbiT</fullName>
    </submittedName>
</protein>
<dbReference type="Pfam" id="PF00005">
    <property type="entry name" value="ABC_tran"/>
    <property type="match status" value="2"/>
</dbReference>
<dbReference type="SUPFAM" id="SSF52540">
    <property type="entry name" value="P-loop containing nucleoside triphosphate hydrolases"/>
    <property type="match status" value="2"/>
</dbReference>
<dbReference type="Proteomes" id="UP000326557">
    <property type="component" value="Unassembled WGS sequence"/>
</dbReference>
<dbReference type="AlphaFoldDB" id="A0A5E7EZU4"/>
<dbReference type="RefSeq" id="WP_150639713.1">
    <property type="nucleotide sequence ID" value="NZ_CABVHP010000020.1"/>
</dbReference>
<feature type="domain" description="ABC transporter" evidence="4">
    <location>
        <begin position="295"/>
        <end position="488"/>
    </location>
</feature>
<feature type="domain" description="ABC transporter" evidence="4">
    <location>
        <begin position="4"/>
        <end position="221"/>
    </location>
</feature>
<dbReference type="Gene3D" id="3.40.50.300">
    <property type="entry name" value="P-loop containing nucleotide triphosphate hydrolases"/>
    <property type="match status" value="2"/>
</dbReference>
<dbReference type="PANTHER" id="PTHR19211:SF14">
    <property type="entry name" value="ATP-BINDING CASSETTE SUB-FAMILY F MEMBER 1"/>
    <property type="match status" value="1"/>
</dbReference>
<name>A0A5E7EZU4_PSEFL</name>
<evidence type="ECO:0000259" key="4">
    <source>
        <dbReference type="PROSITE" id="PS50893"/>
    </source>
</evidence>
<dbReference type="PANTHER" id="PTHR19211">
    <property type="entry name" value="ATP-BINDING TRANSPORT PROTEIN-RELATED"/>
    <property type="match status" value="1"/>
</dbReference>
<dbReference type="InterPro" id="IPR050611">
    <property type="entry name" value="ABCF"/>
</dbReference>
<evidence type="ECO:0000256" key="3">
    <source>
        <dbReference type="ARBA" id="ARBA00022840"/>
    </source>
</evidence>
<reference evidence="5 6" key="1">
    <citation type="submission" date="2019-09" db="EMBL/GenBank/DDBJ databases">
        <authorList>
            <person name="Chandra G."/>
            <person name="Truman W A."/>
        </authorList>
    </citation>
    <scope>NUCLEOTIDE SEQUENCE [LARGE SCALE GENOMIC DNA]</scope>
    <source>
        <strain evidence="5">PS704</strain>
    </source>
</reference>
<evidence type="ECO:0000256" key="1">
    <source>
        <dbReference type="ARBA" id="ARBA00022737"/>
    </source>
</evidence>
<organism evidence="5 6">
    <name type="scientific">Pseudomonas fluorescens</name>
    <dbReference type="NCBI Taxonomy" id="294"/>
    <lineage>
        <taxon>Bacteria</taxon>
        <taxon>Pseudomonadati</taxon>
        <taxon>Pseudomonadota</taxon>
        <taxon>Gammaproteobacteria</taxon>
        <taxon>Pseudomonadales</taxon>
        <taxon>Pseudomonadaceae</taxon>
        <taxon>Pseudomonas</taxon>
    </lineage>
</organism>